<organism evidence="2 3">
    <name type="scientific">Protomyces lactucae-debilis</name>
    <dbReference type="NCBI Taxonomy" id="2754530"/>
    <lineage>
        <taxon>Eukaryota</taxon>
        <taxon>Fungi</taxon>
        <taxon>Dikarya</taxon>
        <taxon>Ascomycota</taxon>
        <taxon>Taphrinomycotina</taxon>
        <taxon>Taphrinomycetes</taxon>
        <taxon>Taphrinales</taxon>
        <taxon>Protomycetaceae</taxon>
        <taxon>Protomyces</taxon>
    </lineage>
</organism>
<comment type="caution">
    <text evidence="2">The sequence shown here is derived from an EMBL/GenBank/DDBJ whole genome shotgun (WGS) entry which is preliminary data.</text>
</comment>
<dbReference type="OrthoDB" id="5598695at2759"/>
<proteinExistence type="predicted"/>
<feature type="compositionally biased region" description="Low complexity" evidence="1">
    <location>
        <begin position="329"/>
        <end position="363"/>
    </location>
</feature>
<reference evidence="2 3" key="1">
    <citation type="submission" date="2016-07" db="EMBL/GenBank/DDBJ databases">
        <title>Pervasive Adenine N6-methylation of Active Genes in Fungi.</title>
        <authorList>
            <consortium name="DOE Joint Genome Institute"/>
            <person name="Mondo S.J."/>
            <person name="Dannebaum R.O."/>
            <person name="Kuo R.C."/>
            <person name="Labutti K."/>
            <person name="Haridas S."/>
            <person name="Kuo A."/>
            <person name="Salamov A."/>
            <person name="Ahrendt S.R."/>
            <person name="Lipzen A."/>
            <person name="Sullivan W."/>
            <person name="Andreopoulos W.B."/>
            <person name="Clum A."/>
            <person name="Lindquist E."/>
            <person name="Daum C."/>
            <person name="Ramamoorthy G.K."/>
            <person name="Gryganskyi A."/>
            <person name="Culley D."/>
            <person name="Magnuson J.K."/>
            <person name="James T.Y."/>
            <person name="O'Malley M.A."/>
            <person name="Stajich J.E."/>
            <person name="Spatafora J.W."/>
            <person name="Visel A."/>
            <person name="Grigoriev I.V."/>
        </authorList>
    </citation>
    <scope>NUCLEOTIDE SEQUENCE [LARGE SCALE GENOMIC DNA]</scope>
    <source>
        <strain evidence="2 3">12-1054</strain>
    </source>
</reference>
<gene>
    <name evidence="2" type="ORF">BCR37DRAFT_389428</name>
</gene>
<feature type="region of interest" description="Disordered" evidence="1">
    <location>
        <begin position="314"/>
        <end position="388"/>
    </location>
</feature>
<feature type="region of interest" description="Disordered" evidence="1">
    <location>
        <begin position="1"/>
        <end position="32"/>
    </location>
</feature>
<evidence type="ECO:0000313" key="3">
    <source>
        <dbReference type="Proteomes" id="UP000193685"/>
    </source>
</evidence>
<evidence type="ECO:0000256" key="1">
    <source>
        <dbReference type="SAM" id="MobiDB-lite"/>
    </source>
</evidence>
<protein>
    <recommendedName>
        <fullName evidence="4">SWIRM domain-containing protein</fullName>
    </recommendedName>
</protein>
<evidence type="ECO:0008006" key="4">
    <source>
        <dbReference type="Google" id="ProtNLM"/>
    </source>
</evidence>
<name>A0A1Y2EXK6_PROLT</name>
<dbReference type="RefSeq" id="XP_040722596.1">
    <property type="nucleotide sequence ID" value="XM_040870734.1"/>
</dbReference>
<dbReference type="AlphaFoldDB" id="A0A1Y2EXK6"/>
<dbReference type="EMBL" id="MCFI01000023">
    <property type="protein sequence ID" value="ORY76333.1"/>
    <property type="molecule type" value="Genomic_DNA"/>
</dbReference>
<feature type="region of interest" description="Disordered" evidence="1">
    <location>
        <begin position="127"/>
        <end position="158"/>
    </location>
</feature>
<keyword evidence="3" id="KW-1185">Reference proteome</keyword>
<evidence type="ECO:0000313" key="2">
    <source>
        <dbReference type="EMBL" id="ORY76333.1"/>
    </source>
</evidence>
<sequence length="536" mass="58382">MSLPPSSHFPGLNSHPVITTEQDAPSPASGTIAGPLTLAEACQRYSEMANADPLTVHDSRPISSVRDDPLPAHLDIAHQYAVLGLFELHERARVFPPPGPHVAALRDGALTTAGSTAATRDAIDYTSHNSTDDAAAPEHTVTDTSATSPSPTTPPLPAGYSADRYKWMSAYNFGPCPSERKLGSQASKKVATWPNWPSTKQVDDALKCNSPEVVEAAVLLQKYSRQAFVEEEHETEKKRRLQAAWQLLTSDGEQTGTQTHKRPLDSSEADPPAKMMTRVYDEACLPEPILPLPILPDIGPSKSRAVTTYSTTATARPVASTPYSKAAHPRPSASYSRAAATRPVASAVSSTVVTTRPAPSAPSSTPPRKRQRQGPRQPAASRLSKPPLQQGAVLPENLVVGNAWQTTPQGLGMPPRERFCNGTAFDMLTGPDTTTGVCSLHNILHIQSEPDFGLLTRDEVILCMYMRVRPQVYFEVRRLLFIAFHKVCDFDAAGKTINKTMWTKSKAQQVKIIDVNKLSFLHKFYGSLGLWDQTWE</sequence>
<dbReference type="GeneID" id="63787333"/>
<dbReference type="SUPFAM" id="SSF46689">
    <property type="entry name" value="Homeodomain-like"/>
    <property type="match status" value="1"/>
</dbReference>
<dbReference type="InterPro" id="IPR036388">
    <property type="entry name" value="WH-like_DNA-bd_sf"/>
</dbReference>
<dbReference type="Proteomes" id="UP000193685">
    <property type="component" value="Unassembled WGS sequence"/>
</dbReference>
<accession>A0A1Y2EXK6</accession>
<dbReference type="Gene3D" id="1.10.10.10">
    <property type="entry name" value="Winged helix-like DNA-binding domain superfamily/Winged helix DNA-binding domain"/>
    <property type="match status" value="1"/>
</dbReference>
<dbReference type="InterPro" id="IPR009057">
    <property type="entry name" value="Homeodomain-like_sf"/>
</dbReference>
<feature type="region of interest" description="Disordered" evidence="1">
    <location>
        <begin position="250"/>
        <end position="272"/>
    </location>
</feature>